<protein>
    <submittedName>
        <fullName evidence="5">Efflux RND transporter periplasmic adaptor subunit</fullName>
    </submittedName>
</protein>
<name>A0A956NBK4_UNCEI</name>
<evidence type="ECO:0000259" key="4">
    <source>
        <dbReference type="Pfam" id="PF25989"/>
    </source>
</evidence>
<dbReference type="Pfam" id="PF25989">
    <property type="entry name" value="YknX_C"/>
    <property type="match status" value="1"/>
</dbReference>
<dbReference type="GO" id="GO:1990281">
    <property type="term" value="C:efflux pump complex"/>
    <property type="evidence" value="ECO:0007669"/>
    <property type="project" value="TreeGrafter"/>
</dbReference>
<evidence type="ECO:0000259" key="3">
    <source>
        <dbReference type="Pfam" id="PF25973"/>
    </source>
</evidence>
<feature type="coiled-coil region" evidence="2">
    <location>
        <begin position="112"/>
        <end position="165"/>
    </location>
</feature>
<dbReference type="Gene3D" id="2.40.50.100">
    <property type="match status" value="1"/>
</dbReference>
<sequence length="355" mass="37783">MSRARVVRTSGVLLAVGFLTTLTLVTALRASKDAPTGSPESTRAVPVRVISPTSVTGQVERTATGTLTAVREVRVGFPVSGVVARIEAHEGDRVRAGEVLASLDTVPYRAAADQARARAEFLRARLERSRALAESGAIAGEELDADEAELRAAEAELDRAEWNWQRSTLRAPFTGDVRSDRIELGQVVSAGEPAFELIAVDSLEVRVSVAVSDLARIDFTAPVDVRSVDRPAHAARGRIVHPPVSGDPRTSAVPILVRLDNRDRTLLAGTIAEVTFTGSSQVVRPTVPLSSLRVASNGSVVYVVEDGTARARTIETGAVRDRLVEVTSGLDPDARVVAEPPDRLRDGDAVEIVEG</sequence>
<comment type="similarity">
    <text evidence="1">Belongs to the membrane fusion protein (MFP) (TC 8.A.1) family.</text>
</comment>
<dbReference type="Gene3D" id="2.40.30.170">
    <property type="match status" value="1"/>
</dbReference>
<dbReference type="AlphaFoldDB" id="A0A956NBK4"/>
<evidence type="ECO:0000256" key="1">
    <source>
        <dbReference type="ARBA" id="ARBA00009477"/>
    </source>
</evidence>
<dbReference type="Gene3D" id="2.40.420.20">
    <property type="match status" value="1"/>
</dbReference>
<feature type="domain" description="CzcB-like barrel-sandwich hybrid" evidence="3">
    <location>
        <begin position="73"/>
        <end position="196"/>
    </location>
</feature>
<organism evidence="5 6">
    <name type="scientific">Eiseniibacteriota bacterium</name>
    <dbReference type="NCBI Taxonomy" id="2212470"/>
    <lineage>
        <taxon>Bacteria</taxon>
        <taxon>Candidatus Eiseniibacteriota</taxon>
    </lineage>
</organism>
<evidence type="ECO:0000256" key="2">
    <source>
        <dbReference type="SAM" id="Coils"/>
    </source>
</evidence>
<feature type="domain" description="YknX-like C-terminal permuted SH3-like" evidence="4">
    <location>
        <begin position="286"/>
        <end position="352"/>
    </location>
</feature>
<gene>
    <name evidence="5" type="ORF">KDA27_03980</name>
</gene>
<comment type="caution">
    <text evidence="5">The sequence shown here is derived from an EMBL/GenBank/DDBJ whole genome shotgun (WGS) entry which is preliminary data.</text>
</comment>
<dbReference type="Gene3D" id="1.10.287.470">
    <property type="entry name" value="Helix hairpin bin"/>
    <property type="match status" value="1"/>
</dbReference>
<dbReference type="NCBIfam" id="TIGR01730">
    <property type="entry name" value="RND_mfp"/>
    <property type="match status" value="1"/>
</dbReference>
<dbReference type="Pfam" id="PF25973">
    <property type="entry name" value="BSH_CzcB"/>
    <property type="match status" value="1"/>
</dbReference>
<dbReference type="InterPro" id="IPR006143">
    <property type="entry name" value="RND_pump_MFP"/>
</dbReference>
<proteinExistence type="inferred from homology"/>
<dbReference type="InterPro" id="IPR058647">
    <property type="entry name" value="BSH_CzcB-like"/>
</dbReference>
<dbReference type="Proteomes" id="UP000739538">
    <property type="component" value="Unassembled WGS sequence"/>
</dbReference>
<accession>A0A956NBK4</accession>
<keyword evidence="2" id="KW-0175">Coiled coil</keyword>
<dbReference type="EMBL" id="JAGQHS010000012">
    <property type="protein sequence ID" value="MCA9754938.1"/>
    <property type="molecule type" value="Genomic_DNA"/>
</dbReference>
<evidence type="ECO:0000313" key="6">
    <source>
        <dbReference type="Proteomes" id="UP000739538"/>
    </source>
</evidence>
<reference evidence="5" key="2">
    <citation type="journal article" date="2021" name="Microbiome">
        <title>Successional dynamics and alternative stable states in a saline activated sludge microbial community over 9 years.</title>
        <authorList>
            <person name="Wang Y."/>
            <person name="Ye J."/>
            <person name="Ju F."/>
            <person name="Liu L."/>
            <person name="Boyd J.A."/>
            <person name="Deng Y."/>
            <person name="Parks D.H."/>
            <person name="Jiang X."/>
            <person name="Yin X."/>
            <person name="Woodcroft B.J."/>
            <person name="Tyson G.W."/>
            <person name="Hugenholtz P."/>
            <person name="Polz M.F."/>
            <person name="Zhang T."/>
        </authorList>
    </citation>
    <scope>NUCLEOTIDE SEQUENCE</scope>
    <source>
        <strain evidence="5">HKST-UBA02</strain>
    </source>
</reference>
<evidence type="ECO:0000313" key="5">
    <source>
        <dbReference type="EMBL" id="MCA9754938.1"/>
    </source>
</evidence>
<dbReference type="GO" id="GO:0015562">
    <property type="term" value="F:efflux transmembrane transporter activity"/>
    <property type="evidence" value="ECO:0007669"/>
    <property type="project" value="TreeGrafter"/>
</dbReference>
<dbReference type="PANTHER" id="PTHR30469">
    <property type="entry name" value="MULTIDRUG RESISTANCE PROTEIN MDTA"/>
    <property type="match status" value="1"/>
</dbReference>
<dbReference type="SUPFAM" id="SSF111369">
    <property type="entry name" value="HlyD-like secretion proteins"/>
    <property type="match status" value="1"/>
</dbReference>
<dbReference type="InterPro" id="IPR058637">
    <property type="entry name" value="YknX-like_C"/>
</dbReference>
<reference evidence="5" key="1">
    <citation type="submission" date="2020-04" db="EMBL/GenBank/DDBJ databases">
        <authorList>
            <person name="Zhang T."/>
        </authorList>
    </citation>
    <scope>NUCLEOTIDE SEQUENCE</scope>
    <source>
        <strain evidence="5">HKST-UBA02</strain>
    </source>
</reference>